<evidence type="ECO:0000313" key="3">
    <source>
        <dbReference type="Proteomes" id="UP000293154"/>
    </source>
</evidence>
<dbReference type="EMBL" id="CP034752">
    <property type="protein sequence ID" value="QBH95483.1"/>
    <property type="molecule type" value="Genomic_DNA"/>
</dbReference>
<sequence>MNLEELKDFLPGNIQEVAEIIGYPATLKLVEKLGGITFPFSKGVGAFGKTRIALLVQAIGKDHADKLMSHFGGEDFYIPRCAEALREHRNRQFLSAFDDMKNAGESASMSLTILCPQFGFSDRFAWELLSKYNRTDANKQDTLF</sequence>
<dbReference type="Proteomes" id="UP000293154">
    <property type="component" value="Chromosome"/>
</dbReference>
<protein>
    <recommendedName>
        <fullName evidence="1">Mor transcription activator domain-containing protein</fullName>
    </recommendedName>
</protein>
<name>A0A411WGZ0_9GAMM</name>
<dbReference type="KEGG" id="prag:EKN56_03110"/>
<evidence type="ECO:0000313" key="2">
    <source>
        <dbReference type="EMBL" id="QBH95483.1"/>
    </source>
</evidence>
<dbReference type="InterPro" id="IPR014875">
    <property type="entry name" value="Mor_transcription_activator"/>
</dbReference>
<reference evidence="2 3" key="1">
    <citation type="submission" date="2019-03" db="EMBL/GenBank/DDBJ databases">
        <title>Pragia sp. nov. isolated from the gut tract of Carduelis flavirostris.</title>
        <authorList>
            <person name="Ge Y."/>
        </authorList>
    </citation>
    <scope>NUCLEOTIDE SEQUENCE [LARGE SCALE GENOMIC DNA]</scope>
    <source>
        <strain evidence="2 3">CF-458</strain>
    </source>
</reference>
<dbReference type="SUPFAM" id="SSF46689">
    <property type="entry name" value="Homeodomain-like"/>
    <property type="match status" value="1"/>
</dbReference>
<evidence type="ECO:0000259" key="1">
    <source>
        <dbReference type="Pfam" id="PF08765"/>
    </source>
</evidence>
<organism evidence="2 3">
    <name type="scientific">Limnobaculum zhutongyuii</name>
    <dbReference type="NCBI Taxonomy" id="2498113"/>
    <lineage>
        <taxon>Bacteria</taxon>
        <taxon>Pseudomonadati</taxon>
        <taxon>Pseudomonadota</taxon>
        <taxon>Gammaproteobacteria</taxon>
        <taxon>Enterobacterales</taxon>
        <taxon>Budviciaceae</taxon>
        <taxon>Limnobaculum</taxon>
    </lineage>
</organism>
<dbReference type="AlphaFoldDB" id="A0A411WGZ0"/>
<dbReference type="Pfam" id="PF08765">
    <property type="entry name" value="Mor"/>
    <property type="match status" value="1"/>
</dbReference>
<gene>
    <name evidence="2" type="ORF">EKN56_03110</name>
</gene>
<dbReference type="InterPro" id="IPR009057">
    <property type="entry name" value="Homeodomain-like_sf"/>
</dbReference>
<accession>A0A411WGZ0</accession>
<proteinExistence type="predicted"/>
<keyword evidence="3" id="KW-1185">Reference proteome</keyword>
<dbReference type="RefSeq" id="WP_130590474.1">
    <property type="nucleotide sequence ID" value="NZ_CP034752.1"/>
</dbReference>
<dbReference type="OrthoDB" id="8896696at2"/>
<feature type="domain" description="Mor transcription activator" evidence="1">
    <location>
        <begin position="56"/>
        <end position="139"/>
    </location>
</feature>